<sequence>MRPHIRDLGYGPGYYDTGKLNSILDVEGLQIGQKTIHDAERGVHLGLTLIYPRGVAHTRTRPSFAAIHTLNGGGEMTGTHFIREWGFTGSPIAFTDSMSCGSVYSALTNYSFALSRQLGENTEAMYSHHGWPVVGETWGGGNTDIFDFKSTLNYDQVIEAIKDAESRDVVLEGSHGGGAGMLCLGHKGGTGTSSRLVPGTDGKNYTVGVLVQTNFGNKMMLTIGGVPIGKMLIRDECNDTGATATLAERTQRTGSEGSILICVVTDAPLLPHQLRRLAARTGHGLVSVGGQGVGYNSSGDIAIALSTSETCAPQVIMGHDWQRPEMQAASSMGGNPYESHGKSSGGGFRPSVEVQSVEMVVHNSIDALFVAAAEATEEAILNSMCQAEDFVAHDGTLHKALDVDRVRQLLDKHRVTNPNSEAST</sequence>
<dbReference type="Proteomes" id="UP001148737">
    <property type="component" value="Unassembled WGS sequence"/>
</dbReference>
<accession>A0ACC1R2A2</accession>
<dbReference type="EMBL" id="JANAKD010000244">
    <property type="protein sequence ID" value="KAJ3495827.1"/>
    <property type="molecule type" value="Genomic_DNA"/>
</dbReference>
<gene>
    <name evidence="1" type="ORF">NLG97_g3109</name>
</gene>
<reference evidence="1" key="1">
    <citation type="submission" date="2022-07" db="EMBL/GenBank/DDBJ databases">
        <title>Genome Sequence of Lecanicillium saksenae.</title>
        <authorList>
            <person name="Buettner E."/>
        </authorList>
    </citation>
    <scope>NUCLEOTIDE SEQUENCE</scope>
    <source>
        <strain evidence="1">VT-O1</strain>
    </source>
</reference>
<proteinExistence type="predicted"/>
<organism evidence="1 2">
    <name type="scientific">Lecanicillium saksenae</name>
    <dbReference type="NCBI Taxonomy" id="468837"/>
    <lineage>
        <taxon>Eukaryota</taxon>
        <taxon>Fungi</taxon>
        <taxon>Dikarya</taxon>
        <taxon>Ascomycota</taxon>
        <taxon>Pezizomycotina</taxon>
        <taxon>Sordariomycetes</taxon>
        <taxon>Hypocreomycetidae</taxon>
        <taxon>Hypocreales</taxon>
        <taxon>Cordycipitaceae</taxon>
        <taxon>Lecanicillium</taxon>
    </lineage>
</organism>
<protein>
    <submittedName>
        <fullName evidence="1">Uncharacterized protein</fullName>
    </submittedName>
</protein>
<keyword evidence="2" id="KW-1185">Reference proteome</keyword>
<name>A0ACC1R2A2_9HYPO</name>
<comment type="caution">
    <text evidence="1">The sequence shown here is derived from an EMBL/GenBank/DDBJ whole genome shotgun (WGS) entry which is preliminary data.</text>
</comment>
<evidence type="ECO:0000313" key="2">
    <source>
        <dbReference type="Proteomes" id="UP001148737"/>
    </source>
</evidence>
<evidence type="ECO:0000313" key="1">
    <source>
        <dbReference type="EMBL" id="KAJ3495827.1"/>
    </source>
</evidence>